<evidence type="ECO:0000256" key="2">
    <source>
        <dbReference type="ARBA" id="ARBA00006275"/>
    </source>
</evidence>
<comment type="similarity">
    <text evidence="2">Belongs to the SusD family.</text>
</comment>
<accession>A0ABS7Z9K0</accession>
<reference evidence="8" key="1">
    <citation type="submission" date="2020-10" db="EMBL/GenBank/DDBJ databases">
        <authorList>
            <person name="Lu T."/>
            <person name="Wang Q."/>
            <person name="Han X."/>
        </authorList>
    </citation>
    <scope>NUCLEOTIDE SEQUENCE</scope>
    <source>
        <strain evidence="8">WQ 366</strain>
    </source>
</reference>
<evidence type="ECO:0000259" key="7">
    <source>
        <dbReference type="Pfam" id="PF14322"/>
    </source>
</evidence>
<evidence type="ECO:0000256" key="1">
    <source>
        <dbReference type="ARBA" id="ARBA00004442"/>
    </source>
</evidence>
<evidence type="ECO:0000313" key="9">
    <source>
        <dbReference type="Proteomes" id="UP001165302"/>
    </source>
</evidence>
<comment type="subcellular location">
    <subcellularLocation>
        <location evidence="1">Cell outer membrane</location>
    </subcellularLocation>
</comment>
<keyword evidence="4" id="KW-0472">Membrane</keyword>
<evidence type="ECO:0000256" key="3">
    <source>
        <dbReference type="ARBA" id="ARBA00022729"/>
    </source>
</evidence>
<feature type="domain" description="RagB/SusD" evidence="6">
    <location>
        <begin position="367"/>
        <end position="463"/>
    </location>
</feature>
<dbReference type="EMBL" id="JADEYP010000029">
    <property type="protein sequence ID" value="MCA5006237.1"/>
    <property type="molecule type" value="Genomic_DNA"/>
</dbReference>
<dbReference type="Pfam" id="PF14322">
    <property type="entry name" value="SusD-like_3"/>
    <property type="match status" value="1"/>
</dbReference>
<dbReference type="SUPFAM" id="SSF48452">
    <property type="entry name" value="TPR-like"/>
    <property type="match status" value="1"/>
</dbReference>
<evidence type="ECO:0000256" key="4">
    <source>
        <dbReference type="ARBA" id="ARBA00023136"/>
    </source>
</evidence>
<organism evidence="8 9">
    <name type="scientific">Sphingobacterium bovistauri</name>
    <dbReference type="NCBI Taxonomy" id="2781959"/>
    <lineage>
        <taxon>Bacteria</taxon>
        <taxon>Pseudomonadati</taxon>
        <taxon>Bacteroidota</taxon>
        <taxon>Sphingobacteriia</taxon>
        <taxon>Sphingobacteriales</taxon>
        <taxon>Sphingobacteriaceae</taxon>
        <taxon>Sphingobacterium</taxon>
    </lineage>
</organism>
<dbReference type="Proteomes" id="UP001165302">
    <property type="component" value="Unassembled WGS sequence"/>
</dbReference>
<name>A0ABS7Z9K0_9SPHI</name>
<protein>
    <submittedName>
        <fullName evidence="8">RagB/SusD family nutrient uptake outer membrane protein</fullName>
    </submittedName>
</protein>
<keyword evidence="9" id="KW-1185">Reference proteome</keyword>
<keyword evidence="5" id="KW-0998">Cell outer membrane</keyword>
<evidence type="ECO:0000313" key="8">
    <source>
        <dbReference type="EMBL" id="MCA5006237.1"/>
    </source>
</evidence>
<comment type="caution">
    <text evidence="8">The sequence shown here is derived from an EMBL/GenBank/DDBJ whole genome shotgun (WGS) entry which is preliminary data.</text>
</comment>
<dbReference type="Gene3D" id="1.25.40.390">
    <property type="match status" value="1"/>
</dbReference>
<keyword evidence="3" id="KW-0732">Signal</keyword>
<sequence length="493" mass="56565">MKKIIEKYKIIILLIVVSCTACNKWVDIPPKDRLTQNVLFATKEGYLKALNGIYSELATSSLYGRELSMGTLDVMAQYYNMGDDQHNMLPYSSFDYSSDNFKTRLNTIWSSFYKMIANANAILDRTVDHKGVLVGEYYGMVRGESLAIRAMLHFDLLRMYGPIYSLNKDLPSIPYIASSDRSVQPLLSSEKIIELIVKDLVEAEGLLREADPVTKEGPRNFSGFDHNDFHYRQYRLNYFAVKALLARAHLWAGNKVKALESAKAVIDEGQRPGVEFFPFVTLEEFRPSSTNFVSDRVFSKEVLFSCYSEGRVNTFNSSFSASLGVNSILTFPGSISEGRSFDLYDNQNDYRRGWWSSATVNQSEVLFFNKYEDLFDQNGNSNAFRYMIPLIRISEMYLIAAECNESVSQASSYLNKLRLHRGIHEIEYQNEDDIRRSVESEYIKEFMGEGQLFYFFKRNAYTELPDSKRGGTIPMALNNYIFPLPESETSQRN</sequence>
<dbReference type="InterPro" id="IPR011990">
    <property type="entry name" value="TPR-like_helical_dom_sf"/>
</dbReference>
<evidence type="ECO:0000259" key="6">
    <source>
        <dbReference type="Pfam" id="PF07980"/>
    </source>
</evidence>
<dbReference type="Pfam" id="PF07980">
    <property type="entry name" value="SusD_RagB"/>
    <property type="match status" value="1"/>
</dbReference>
<evidence type="ECO:0000256" key="5">
    <source>
        <dbReference type="ARBA" id="ARBA00023237"/>
    </source>
</evidence>
<dbReference type="InterPro" id="IPR012944">
    <property type="entry name" value="SusD_RagB_dom"/>
</dbReference>
<proteinExistence type="inferred from homology"/>
<gene>
    <name evidence="8" type="ORF">IPZ78_13870</name>
</gene>
<dbReference type="RefSeq" id="WP_225554600.1">
    <property type="nucleotide sequence ID" value="NZ_JADEYP010000029.1"/>
</dbReference>
<feature type="domain" description="SusD-like N-terminal" evidence="7">
    <location>
        <begin position="95"/>
        <end position="207"/>
    </location>
</feature>
<dbReference type="InterPro" id="IPR033985">
    <property type="entry name" value="SusD-like_N"/>
</dbReference>